<sequence length="191" mass="21702">MADITMLILADHEWFREQFARLDELQAQLPDDQAALERVWGPLADKLDVHAYIEEKIFYPQLLKRGGADAEGETLDAIGDHNDIRDGVREANAAALGSEQWWAAVGRTRQANDDHMGEEEREGLSDFRRNAPVGLREALGRQYSEFMAEHPTTEGLPITDRDPRRYVEQFEDSPPPKRTDFSLRIGSLKGQ</sequence>
<accession>A0A1A2TT68</accession>
<evidence type="ECO:0000313" key="4">
    <source>
        <dbReference type="Proteomes" id="UP000092389"/>
    </source>
</evidence>
<evidence type="ECO:0000259" key="2">
    <source>
        <dbReference type="Pfam" id="PF01814"/>
    </source>
</evidence>
<dbReference type="EMBL" id="LZJU01000130">
    <property type="protein sequence ID" value="OBH71808.1"/>
    <property type="molecule type" value="Genomic_DNA"/>
</dbReference>
<dbReference type="CDD" id="cd12108">
    <property type="entry name" value="Hr-like"/>
    <property type="match status" value="1"/>
</dbReference>
<name>A0A1A2T5U7_MYCNT</name>
<dbReference type="Pfam" id="PF01814">
    <property type="entry name" value="Hemerythrin"/>
    <property type="match status" value="1"/>
</dbReference>
<feature type="compositionally biased region" description="Basic and acidic residues" evidence="1">
    <location>
        <begin position="159"/>
        <end position="181"/>
    </location>
</feature>
<dbReference type="Gene3D" id="1.20.120.520">
    <property type="entry name" value="nmb1532 protein domain like"/>
    <property type="match status" value="1"/>
</dbReference>
<dbReference type="Proteomes" id="UP000092389">
    <property type="component" value="Unassembled WGS sequence"/>
</dbReference>
<evidence type="ECO:0000313" key="3">
    <source>
        <dbReference type="EMBL" id="OBH71808.1"/>
    </source>
</evidence>
<dbReference type="OrthoDB" id="5523420at2"/>
<gene>
    <name evidence="3" type="ORF">A5683_26335</name>
</gene>
<dbReference type="InterPro" id="IPR012312">
    <property type="entry name" value="Hemerythrin-like"/>
</dbReference>
<evidence type="ECO:0000256" key="1">
    <source>
        <dbReference type="SAM" id="MobiDB-lite"/>
    </source>
</evidence>
<dbReference type="AlphaFoldDB" id="A0A1A2T5U7"/>
<feature type="region of interest" description="Disordered" evidence="1">
    <location>
        <begin position="147"/>
        <end position="191"/>
    </location>
</feature>
<accession>A0A1A2T5U7</accession>
<organism evidence="3 4">
    <name type="scientific">Mycobacterium mantenii</name>
    <dbReference type="NCBI Taxonomy" id="560555"/>
    <lineage>
        <taxon>Bacteria</taxon>
        <taxon>Bacillati</taxon>
        <taxon>Actinomycetota</taxon>
        <taxon>Actinomycetes</taxon>
        <taxon>Mycobacteriales</taxon>
        <taxon>Mycobacteriaceae</taxon>
        <taxon>Mycobacterium</taxon>
        <taxon>Mycobacterium avium complex (MAC)</taxon>
    </lineage>
</organism>
<feature type="domain" description="Hemerythrin-like" evidence="2">
    <location>
        <begin position="7"/>
        <end position="122"/>
    </location>
</feature>
<proteinExistence type="predicted"/>
<comment type="caution">
    <text evidence="3">The sequence shown here is derived from an EMBL/GenBank/DDBJ whole genome shotgun (WGS) entry which is preliminary data.</text>
</comment>
<dbReference type="RefSeq" id="WP_067828277.1">
    <property type="nucleotide sequence ID" value="NZ_LZJP01000105.1"/>
</dbReference>
<protein>
    <submittedName>
        <fullName evidence="3">Cation-binding protein</fullName>
    </submittedName>
</protein>
<reference evidence="3 4" key="1">
    <citation type="submission" date="2016-06" db="EMBL/GenBank/DDBJ databases">
        <authorList>
            <person name="Kjaerup R.B."/>
            <person name="Dalgaard T.S."/>
            <person name="Juul-Madsen H.R."/>
        </authorList>
    </citation>
    <scope>NUCLEOTIDE SEQUENCE [LARGE SCALE GENOMIC DNA]</scope>
    <source>
        <strain evidence="3 4">E152</strain>
    </source>
</reference>